<dbReference type="GO" id="GO:0009401">
    <property type="term" value="P:phosphoenolpyruvate-dependent sugar phosphotransferase system"/>
    <property type="evidence" value="ECO:0007669"/>
    <property type="project" value="UniProtKB-KW"/>
</dbReference>
<keyword evidence="5" id="KW-0808">Transferase</keyword>
<name>A0A0F4LNX7_9LACO</name>
<protein>
    <submittedName>
        <fullName evidence="9">PTS Man IIA</fullName>
    </submittedName>
</protein>
<dbReference type="PROSITE" id="PS51096">
    <property type="entry name" value="PTS_EIIA_TYPE_4"/>
    <property type="match status" value="1"/>
</dbReference>
<dbReference type="GO" id="GO:0016301">
    <property type="term" value="F:kinase activity"/>
    <property type="evidence" value="ECO:0007669"/>
    <property type="project" value="UniProtKB-KW"/>
</dbReference>
<dbReference type="GO" id="GO:0005737">
    <property type="term" value="C:cytoplasm"/>
    <property type="evidence" value="ECO:0007669"/>
    <property type="project" value="UniProtKB-SubCell"/>
</dbReference>
<dbReference type="GO" id="GO:0016020">
    <property type="term" value="C:membrane"/>
    <property type="evidence" value="ECO:0007669"/>
    <property type="project" value="InterPro"/>
</dbReference>
<dbReference type="HOGENOM" id="CLU_123235_1_2_9"/>
<sequence length="133" mass="14723">MTDLVLLSHGNFCKGIKEGAEMILGPQKNIHTIDLKEGESPEHFQTRFLNLTGSLEKFVVFTDILGGTPYNVAYKSLLSSENKFELYTGMNLPMIISYVNAQLVSSSPNLIGDAKNGIKFIAAKYEDSPDDEF</sequence>
<comment type="caution">
    <text evidence="9">The sequence shown here is derived from an EMBL/GenBank/DDBJ whole genome shotgun (WGS) entry which is preliminary data.</text>
</comment>
<dbReference type="Gene3D" id="3.40.50.510">
    <property type="entry name" value="Phosphotransferase system, mannose-type IIA component"/>
    <property type="match status" value="1"/>
</dbReference>
<gene>
    <name evidence="9" type="ORF">JF75_00150</name>
</gene>
<dbReference type="InterPro" id="IPR004701">
    <property type="entry name" value="PTS_EIIA_man-typ"/>
</dbReference>
<comment type="subcellular location">
    <subcellularLocation>
        <location evidence="1">Cytoplasm</location>
    </subcellularLocation>
</comment>
<dbReference type="PATRIC" id="fig|1218506.3.peg.39"/>
<dbReference type="RefSeq" id="WP_046331331.1">
    <property type="nucleotide sequence ID" value="NZ_JBHTBO010000012.1"/>
</dbReference>
<dbReference type="PANTHER" id="PTHR33799:SF1">
    <property type="entry name" value="PTS SYSTEM MANNOSE-SPECIFIC EIIAB COMPONENT-RELATED"/>
    <property type="match status" value="1"/>
</dbReference>
<feature type="domain" description="PTS EIIA type-4" evidence="8">
    <location>
        <begin position="1"/>
        <end position="118"/>
    </location>
</feature>
<dbReference type="SUPFAM" id="SSF53062">
    <property type="entry name" value="PTS system fructose IIA component-like"/>
    <property type="match status" value="1"/>
</dbReference>
<evidence type="ECO:0000256" key="6">
    <source>
        <dbReference type="ARBA" id="ARBA00022683"/>
    </source>
</evidence>
<keyword evidence="2" id="KW-0813">Transport</keyword>
<dbReference type="CDD" id="cd00006">
    <property type="entry name" value="PTS_IIA_man"/>
    <property type="match status" value="1"/>
</dbReference>
<evidence type="ECO:0000313" key="9">
    <source>
        <dbReference type="EMBL" id="KJY59993.1"/>
    </source>
</evidence>
<dbReference type="InterPro" id="IPR036662">
    <property type="entry name" value="PTS_EIIA_man-typ_sf"/>
</dbReference>
<accession>A0A0F4LNX7</accession>
<evidence type="ECO:0000256" key="5">
    <source>
        <dbReference type="ARBA" id="ARBA00022679"/>
    </source>
</evidence>
<keyword evidence="4" id="KW-0762">Sugar transport</keyword>
<dbReference type="InterPro" id="IPR051471">
    <property type="entry name" value="Bacterial_PTS_sugar_comp"/>
</dbReference>
<reference evidence="9 10" key="1">
    <citation type="submission" date="2015-01" db="EMBL/GenBank/DDBJ databases">
        <title>Comparative genomics of the lactic acid bacteria isolated from the honey bee gut.</title>
        <authorList>
            <person name="Ellegaard K.M."/>
            <person name="Tamarit D."/>
            <person name="Javelind E."/>
            <person name="Olofsson T."/>
            <person name="Andersson S.G."/>
            <person name="Vasquez A."/>
        </authorList>
    </citation>
    <scope>NUCLEOTIDE SEQUENCE [LARGE SCALE GENOMIC DNA]</scope>
    <source>
        <strain evidence="9 10">Hma2</strain>
    </source>
</reference>
<evidence type="ECO:0000313" key="10">
    <source>
        <dbReference type="Proteomes" id="UP000033612"/>
    </source>
</evidence>
<evidence type="ECO:0000256" key="3">
    <source>
        <dbReference type="ARBA" id="ARBA00022490"/>
    </source>
</evidence>
<dbReference type="PANTHER" id="PTHR33799">
    <property type="entry name" value="PTS PERMEASE-RELATED-RELATED"/>
    <property type="match status" value="1"/>
</dbReference>
<evidence type="ECO:0000256" key="4">
    <source>
        <dbReference type="ARBA" id="ARBA00022597"/>
    </source>
</evidence>
<evidence type="ECO:0000256" key="1">
    <source>
        <dbReference type="ARBA" id="ARBA00004496"/>
    </source>
</evidence>
<organism evidence="9 10">
    <name type="scientific">Lactobacillus kimbladii</name>
    <dbReference type="NCBI Taxonomy" id="1218506"/>
    <lineage>
        <taxon>Bacteria</taxon>
        <taxon>Bacillati</taxon>
        <taxon>Bacillota</taxon>
        <taxon>Bacilli</taxon>
        <taxon>Lactobacillales</taxon>
        <taxon>Lactobacillaceae</taxon>
        <taxon>Lactobacillus</taxon>
    </lineage>
</organism>
<keyword evidence="7" id="KW-0418">Kinase</keyword>
<keyword evidence="6" id="KW-0598">Phosphotransferase system</keyword>
<evidence type="ECO:0000259" key="8">
    <source>
        <dbReference type="PROSITE" id="PS51096"/>
    </source>
</evidence>
<dbReference type="Proteomes" id="UP000033612">
    <property type="component" value="Unassembled WGS sequence"/>
</dbReference>
<keyword evidence="3" id="KW-0963">Cytoplasm</keyword>
<dbReference type="InterPro" id="IPR033887">
    <property type="entry name" value="PTS_IIA_man"/>
</dbReference>
<dbReference type="OrthoDB" id="6623712at2"/>
<evidence type="ECO:0000256" key="7">
    <source>
        <dbReference type="ARBA" id="ARBA00022777"/>
    </source>
</evidence>
<dbReference type="EMBL" id="JXLH01000001">
    <property type="protein sequence ID" value="KJY59993.1"/>
    <property type="molecule type" value="Genomic_DNA"/>
</dbReference>
<dbReference type="Pfam" id="PF03610">
    <property type="entry name" value="EIIA-man"/>
    <property type="match status" value="1"/>
</dbReference>
<proteinExistence type="predicted"/>
<keyword evidence="10" id="KW-1185">Reference proteome</keyword>
<dbReference type="STRING" id="1218506.JF75_00150"/>
<dbReference type="AlphaFoldDB" id="A0A0F4LNX7"/>
<evidence type="ECO:0000256" key="2">
    <source>
        <dbReference type="ARBA" id="ARBA00022448"/>
    </source>
</evidence>